<proteinExistence type="inferred from homology"/>
<feature type="transmembrane region" description="Helical" evidence="7">
    <location>
        <begin position="111"/>
        <end position="134"/>
    </location>
</feature>
<dbReference type="GO" id="GO:0016020">
    <property type="term" value="C:membrane"/>
    <property type="evidence" value="ECO:0007669"/>
    <property type="project" value="UniProtKB-SubCell"/>
</dbReference>
<evidence type="ECO:0000256" key="7">
    <source>
        <dbReference type="SAM" id="Phobius"/>
    </source>
</evidence>
<name>A0A3N0WV69_9FLAO</name>
<keyword evidence="5 7" id="KW-1133">Transmembrane helix</keyword>
<dbReference type="Pfam" id="PF02397">
    <property type="entry name" value="Bac_transf"/>
    <property type="match status" value="1"/>
</dbReference>
<dbReference type="PANTHER" id="PTHR30576">
    <property type="entry name" value="COLANIC BIOSYNTHESIS UDP-GLUCOSE LIPID CARRIER TRANSFERASE"/>
    <property type="match status" value="1"/>
</dbReference>
<evidence type="ECO:0000256" key="3">
    <source>
        <dbReference type="ARBA" id="ARBA00022679"/>
    </source>
</evidence>
<evidence type="ECO:0000256" key="5">
    <source>
        <dbReference type="ARBA" id="ARBA00022989"/>
    </source>
</evidence>
<protein>
    <submittedName>
        <fullName evidence="9">Exopolysaccharide biosynthesis polyprenyl glycosylphosphotransferase</fullName>
    </submittedName>
</protein>
<feature type="transmembrane region" description="Helical" evidence="7">
    <location>
        <begin position="270"/>
        <end position="292"/>
    </location>
</feature>
<dbReference type="OrthoDB" id="9808602at2"/>
<reference evidence="10" key="1">
    <citation type="submission" date="2018-11" db="EMBL/GenBank/DDBJ databases">
        <title>Proposal to divide the Flavobacteriaceae and reorganize its genera based on Amino Acid Identity values calculated from whole genome sequences.</title>
        <authorList>
            <person name="Nicholson A.C."/>
            <person name="Gulvik C.A."/>
            <person name="Whitney A.M."/>
            <person name="Humrighouse B.W."/>
            <person name="Bell M."/>
            <person name="Holmes B."/>
            <person name="Steigerwalt A."/>
            <person name="Villarma A."/>
            <person name="Sheth M."/>
            <person name="Batra D."/>
            <person name="Pryor J."/>
            <person name="Bernardet J.-F."/>
            <person name="Hugo C."/>
            <person name="Kampfer P."/>
            <person name="Newman J."/>
            <person name="Mcquiston J.R."/>
        </authorList>
    </citation>
    <scope>NUCLEOTIDE SEQUENCE [LARGE SCALE GENOMIC DNA]</scope>
    <source>
        <strain evidence="10">H3056</strain>
    </source>
</reference>
<sequence>MQKTRYSRYFRLVFILLDILVISAVFIYFYLRNEPEFFADVNTEQNILSITVLVFFWILLSGRTRLYSVPRTITYTLYLERLVTHILLFIFGVVLLAKVSNNDFLKQDRAWMGLSLFFILFFLKSTIFFALKYIRTLGWNYRNIMFLVNDTSAKMLKTILNERKDYGFKIWEYPQGENINLENLVKYWRKNGIHTLYLSAESAEFYREKEEKIYELAEKHQVKISLIPNVINNNFFEFDLNYIETQPVFVRVQFPLDNLVNSLLKRMFDLLFSALVLVFICSWLFPVIAILIKLGDKGPIFFIQKRYGFHDQIFNCIKFRTMRVNGECTTKTTAPDDERITKIGKFLRKTSLDEMPQFLNVLKGEMSVVGPRPHMLLIDDFYKPKIGRYSVRSLVKPGLSGLAQVNGLRGDNGDMEIAMQKRILADTFYVKKWTMSLDMVIIIKTIILLITGDRNAR</sequence>
<comment type="caution">
    <text evidence="9">The sequence shown here is derived from an EMBL/GenBank/DDBJ whole genome shotgun (WGS) entry which is preliminary data.</text>
</comment>
<evidence type="ECO:0000256" key="1">
    <source>
        <dbReference type="ARBA" id="ARBA00004141"/>
    </source>
</evidence>
<feature type="domain" description="Bacterial sugar transferase" evidence="8">
    <location>
        <begin position="265"/>
        <end position="449"/>
    </location>
</feature>
<keyword evidence="4 7" id="KW-0812">Transmembrane</keyword>
<feature type="transmembrane region" description="Helical" evidence="7">
    <location>
        <begin position="82"/>
        <end position="99"/>
    </location>
</feature>
<evidence type="ECO:0000256" key="6">
    <source>
        <dbReference type="ARBA" id="ARBA00023136"/>
    </source>
</evidence>
<dbReference type="Proteomes" id="UP000270224">
    <property type="component" value="Unassembled WGS sequence"/>
</dbReference>
<evidence type="ECO:0000256" key="4">
    <source>
        <dbReference type="ARBA" id="ARBA00022692"/>
    </source>
</evidence>
<evidence type="ECO:0000259" key="8">
    <source>
        <dbReference type="Pfam" id="PF02397"/>
    </source>
</evidence>
<dbReference type="PANTHER" id="PTHR30576:SF0">
    <property type="entry name" value="UNDECAPRENYL-PHOSPHATE N-ACETYLGALACTOSAMINYL 1-PHOSPHATE TRANSFERASE-RELATED"/>
    <property type="match status" value="1"/>
</dbReference>
<evidence type="ECO:0000256" key="2">
    <source>
        <dbReference type="ARBA" id="ARBA00006464"/>
    </source>
</evidence>
<reference evidence="10" key="2">
    <citation type="submission" date="2018-11" db="EMBL/GenBank/DDBJ databases">
        <title>Proposal to divide the Flavobacteriaceae and reorganize its genera based on Amino Acid Identity values calculated from whole genome sequences.</title>
        <authorList>
            <person name="Nicholson A.C."/>
            <person name="Gulvik C.A."/>
            <person name="Whitney A.M."/>
            <person name="Humrighouse B.W."/>
            <person name="Bell M."/>
            <person name="Holmens B."/>
            <person name="Steigerwalt A."/>
            <person name="Villarma A."/>
            <person name="Sheth M."/>
            <person name="Batra D."/>
            <person name="Pryor J."/>
            <person name="Bernardet J.-F."/>
            <person name="Hugo C."/>
            <person name="Kampfer P."/>
            <person name="Newman J."/>
            <person name="Mcquiston J.R."/>
        </authorList>
    </citation>
    <scope>NUCLEOTIDE SEQUENCE [LARGE SCALE GENOMIC DNA]</scope>
    <source>
        <strain evidence="10">H3056</strain>
    </source>
</reference>
<comment type="subcellular location">
    <subcellularLocation>
        <location evidence="1">Membrane</location>
        <topology evidence="1">Multi-pass membrane protein</topology>
    </subcellularLocation>
</comment>
<comment type="similarity">
    <text evidence="2">Belongs to the bacterial sugar transferase family.</text>
</comment>
<organism evidence="9 10">
    <name type="scientific">Kaistella daneshvariae</name>
    <dbReference type="NCBI Taxonomy" id="2487074"/>
    <lineage>
        <taxon>Bacteria</taxon>
        <taxon>Pseudomonadati</taxon>
        <taxon>Bacteroidota</taxon>
        <taxon>Flavobacteriia</taxon>
        <taxon>Flavobacteriales</taxon>
        <taxon>Weeksellaceae</taxon>
        <taxon>Chryseobacterium group</taxon>
        <taxon>Kaistella</taxon>
    </lineage>
</organism>
<keyword evidence="3 9" id="KW-0808">Transferase</keyword>
<keyword evidence="6 7" id="KW-0472">Membrane</keyword>
<dbReference type="NCBIfam" id="TIGR03025">
    <property type="entry name" value="EPS_sugtrans"/>
    <property type="match status" value="1"/>
</dbReference>
<evidence type="ECO:0000313" key="9">
    <source>
        <dbReference type="EMBL" id="ROI08019.1"/>
    </source>
</evidence>
<dbReference type="GO" id="GO:0016780">
    <property type="term" value="F:phosphotransferase activity, for other substituted phosphate groups"/>
    <property type="evidence" value="ECO:0007669"/>
    <property type="project" value="TreeGrafter"/>
</dbReference>
<accession>A0A3N0WV69</accession>
<dbReference type="InterPro" id="IPR003362">
    <property type="entry name" value="Bact_transf"/>
</dbReference>
<dbReference type="RefSeq" id="WP_123266330.1">
    <property type="nucleotide sequence ID" value="NZ_RJUG01000004.1"/>
</dbReference>
<gene>
    <name evidence="9" type="ORF">EGI11_10190</name>
</gene>
<dbReference type="InterPro" id="IPR017475">
    <property type="entry name" value="EPS_sugar_tfrase"/>
</dbReference>
<evidence type="ECO:0000313" key="10">
    <source>
        <dbReference type="Proteomes" id="UP000270224"/>
    </source>
</evidence>
<feature type="transmembrane region" description="Helical" evidence="7">
    <location>
        <begin position="43"/>
        <end position="61"/>
    </location>
</feature>
<feature type="transmembrane region" description="Helical" evidence="7">
    <location>
        <begin position="12"/>
        <end position="31"/>
    </location>
</feature>
<dbReference type="EMBL" id="RJUG01000004">
    <property type="protein sequence ID" value="ROI08019.1"/>
    <property type="molecule type" value="Genomic_DNA"/>
</dbReference>
<dbReference type="AlphaFoldDB" id="A0A3N0WV69"/>